<comment type="caution">
    <text evidence="1">The sequence shown here is derived from an EMBL/GenBank/DDBJ whole genome shotgun (WGS) entry which is preliminary data.</text>
</comment>
<dbReference type="InterPro" id="IPR052209">
    <property type="entry name" value="CbiZ"/>
</dbReference>
<dbReference type="RefSeq" id="WP_213351923.1">
    <property type="nucleotide sequence ID" value="NZ_JAHBGB010000015.1"/>
</dbReference>
<evidence type="ECO:0000313" key="1">
    <source>
        <dbReference type="EMBL" id="MFD2140308.1"/>
    </source>
</evidence>
<dbReference type="Proteomes" id="UP001597299">
    <property type="component" value="Unassembled WGS sequence"/>
</dbReference>
<protein>
    <submittedName>
        <fullName evidence="1">Adenosylcobinamide amidohydrolase</fullName>
    </submittedName>
</protein>
<dbReference type="InterPro" id="IPR002808">
    <property type="entry name" value="AdoCbi_amidolase"/>
</dbReference>
<dbReference type="PANTHER" id="PTHR35336:SF5">
    <property type="entry name" value="ADENOSYLCOBINAMIDE AMIDOHYDROLASE"/>
    <property type="match status" value="1"/>
</dbReference>
<dbReference type="Pfam" id="PF01955">
    <property type="entry name" value="CbiZ"/>
    <property type="match status" value="1"/>
</dbReference>
<accession>A0ABW4YVX0</accession>
<name>A0ABW4YVX0_9HYPH</name>
<dbReference type="EMBL" id="JBHUHD010000001">
    <property type="protein sequence ID" value="MFD2140308.1"/>
    <property type="molecule type" value="Genomic_DNA"/>
</dbReference>
<keyword evidence="2" id="KW-1185">Reference proteome</keyword>
<reference evidence="2" key="1">
    <citation type="journal article" date="2019" name="Int. J. Syst. Evol. Microbiol.">
        <title>The Global Catalogue of Microorganisms (GCM) 10K type strain sequencing project: providing services to taxonomists for standard genome sequencing and annotation.</title>
        <authorList>
            <consortium name="The Broad Institute Genomics Platform"/>
            <consortium name="The Broad Institute Genome Sequencing Center for Infectious Disease"/>
            <person name="Wu L."/>
            <person name="Ma J."/>
        </authorList>
    </citation>
    <scope>NUCLEOTIDE SEQUENCE [LARGE SCALE GENOMIC DNA]</scope>
    <source>
        <strain evidence="2">CCM 7435</strain>
    </source>
</reference>
<dbReference type="PANTHER" id="PTHR35336">
    <property type="entry name" value="ADENOSYLCOBINAMIDE AMIDOHYDROLASE"/>
    <property type="match status" value="1"/>
</dbReference>
<sequence length="224" mass="22984">MTARLHISCESPWLVLRLPGRHRMVSWSLNRPGLVEATTVAWRQVGPHELAPGLDPASWFAGALAGAGLGDAVGLLTARDVASHVHRGAGVDGVRADGVVTAGLNNGERVGTRHGTAPVAAGTVNIFCRSSVPLTDAALLEAASLVAQARTVAIMEAGYRRPGGRHAVTGTGTDCIVMAAPLASPLTGEPQPYAGMHTAIGEAIGACVEEATRIAVVDWIAARG</sequence>
<proteinExistence type="predicted"/>
<gene>
    <name evidence="1" type="ORF">ACFSNC_07865</name>
</gene>
<organism evidence="1 2">
    <name type="scientific">Ancylobacter oerskovii</name>
    <dbReference type="NCBI Taxonomy" id="459519"/>
    <lineage>
        <taxon>Bacteria</taxon>
        <taxon>Pseudomonadati</taxon>
        <taxon>Pseudomonadota</taxon>
        <taxon>Alphaproteobacteria</taxon>
        <taxon>Hyphomicrobiales</taxon>
        <taxon>Xanthobacteraceae</taxon>
        <taxon>Ancylobacter</taxon>
    </lineage>
</organism>
<evidence type="ECO:0000313" key="2">
    <source>
        <dbReference type="Proteomes" id="UP001597299"/>
    </source>
</evidence>